<dbReference type="EMBL" id="PSQJ01000005">
    <property type="protein sequence ID" value="PTL86285.1"/>
    <property type="molecule type" value="Genomic_DNA"/>
</dbReference>
<evidence type="ECO:0000256" key="1">
    <source>
        <dbReference type="SAM" id="Phobius"/>
    </source>
</evidence>
<proteinExistence type="predicted"/>
<comment type="caution">
    <text evidence="2">The sequence shown here is derived from an EMBL/GenBank/DDBJ whole genome shotgun (WGS) entry which is preliminary data.</text>
</comment>
<dbReference type="Proteomes" id="UP000240811">
    <property type="component" value="Unassembled WGS sequence"/>
</dbReference>
<keyword evidence="1" id="KW-0812">Transmembrane</keyword>
<gene>
    <name evidence="2" type="ORF">C4617_04600</name>
</gene>
<dbReference type="AlphaFoldDB" id="A0A2T4VWY2"/>
<keyword evidence="1" id="KW-0472">Membrane</keyword>
<accession>A0A2T4VWY2</accession>
<organism evidence="2 3">
    <name type="scientific">Candidatus Liberibacter europaeus</name>
    <dbReference type="NCBI Taxonomy" id="744859"/>
    <lineage>
        <taxon>Bacteria</taxon>
        <taxon>Pseudomonadati</taxon>
        <taxon>Pseudomonadota</taxon>
        <taxon>Alphaproteobacteria</taxon>
        <taxon>Hyphomicrobiales</taxon>
        <taxon>Rhizobiaceae</taxon>
        <taxon>Liberibacter</taxon>
    </lineage>
</organism>
<name>A0A2T4VWY2_9HYPH</name>
<keyword evidence="1" id="KW-1133">Transmembrane helix</keyword>
<feature type="transmembrane region" description="Helical" evidence="1">
    <location>
        <begin position="6"/>
        <end position="24"/>
    </location>
</feature>
<evidence type="ECO:0000313" key="3">
    <source>
        <dbReference type="Proteomes" id="UP000240811"/>
    </source>
</evidence>
<protein>
    <submittedName>
        <fullName evidence="2">Uncharacterized protein</fullName>
    </submittedName>
</protein>
<reference evidence="3" key="1">
    <citation type="submission" date="2018-02" db="EMBL/GenBank/DDBJ databases">
        <title>Genome sequence of Candidatus Liberibacter europaeus.</title>
        <authorList>
            <person name="Frampton R.A."/>
            <person name="Thompson S.M."/>
            <person name="David C."/>
            <person name="Addison S.M."/>
            <person name="Smith G.R."/>
        </authorList>
    </citation>
    <scope>NUCLEOTIDE SEQUENCE [LARGE SCALE GENOMIC DNA]</scope>
</reference>
<sequence>MIDELGIFVLIATILKSCVTNINVRNNLLKSKYYKGNMETVFSRRFGSYLYKAEDELRMRLQDTGITVSIIIND</sequence>
<evidence type="ECO:0000313" key="2">
    <source>
        <dbReference type="EMBL" id="PTL86285.1"/>
    </source>
</evidence>